<dbReference type="HOGENOM" id="CLU_1445790_0_0_6"/>
<name>Q2SH35_HAHCH</name>
<dbReference type="STRING" id="349521.HCH_03283"/>
<proteinExistence type="predicted"/>
<keyword evidence="1" id="KW-0175">Coiled coil</keyword>
<organism evidence="2 3">
    <name type="scientific">Hahella chejuensis (strain KCTC 2396)</name>
    <dbReference type="NCBI Taxonomy" id="349521"/>
    <lineage>
        <taxon>Bacteria</taxon>
        <taxon>Pseudomonadati</taxon>
        <taxon>Pseudomonadota</taxon>
        <taxon>Gammaproteobacteria</taxon>
        <taxon>Oceanospirillales</taxon>
        <taxon>Hahellaceae</taxon>
        <taxon>Hahella</taxon>
    </lineage>
</organism>
<dbReference type="OrthoDB" id="6194754at2"/>
<reference evidence="2 3" key="1">
    <citation type="journal article" date="2005" name="Nucleic Acids Res.">
        <title>Genomic blueprint of Hahella chejuensis, a marine microbe producing an algicidal agent.</title>
        <authorList>
            <person name="Jeong H."/>
            <person name="Yim J.H."/>
            <person name="Lee C."/>
            <person name="Choi S.-H."/>
            <person name="Park Y.K."/>
            <person name="Yoon S.H."/>
            <person name="Hur C.-G."/>
            <person name="Kang H.-Y."/>
            <person name="Kim D."/>
            <person name="Lee H.H."/>
            <person name="Park K.H."/>
            <person name="Park S.-H."/>
            <person name="Park H.-S."/>
            <person name="Lee H.K."/>
            <person name="Oh T.K."/>
            <person name="Kim J.F."/>
        </authorList>
    </citation>
    <scope>NUCLEOTIDE SEQUENCE [LARGE SCALE GENOMIC DNA]</scope>
    <source>
        <strain evidence="2 3">KCTC 2396</strain>
    </source>
</reference>
<keyword evidence="3" id="KW-1185">Reference proteome</keyword>
<dbReference type="eggNOG" id="ENOG5033D3T">
    <property type="taxonomic scope" value="Bacteria"/>
</dbReference>
<dbReference type="AlphaFoldDB" id="Q2SH35"/>
<dbReference type="EMBL" id="CP000155">
    <property type="protein sequence ID" value="ABC30039.1"/>
    <property type="molecule type" value="Genomic_DNA"/>
</dbReference>
<evidence type="ECO:0000256" key="1">
    <source>
        <dbReference type="SAM" id="Coils"/>
    </source>
</evidence>
<evidence type="ECO:0000313" key="2">
    <source>
        <dbReference type="EMBL" id="ABC30039.1"/>
    </source>
</evidence>
<accession>Q2SH35</accession>
<feature type="coiled-coil region" evidence="1">
    <location>
        <begin position="33"/>
        <end position="70"/>
    </location>
</feature>
<gene>
    <name evidence="2" type="ordered locus">HCH_03283</name>
</gene>
<dbReference type="KEGG" id="hch:HCH_03283"/>
<protein>
    <submittedName>
        <fullName evidence="2">Uncharacterized protein</fullName>
    </submittedName>
</protein>
<evidence type="ECO:0000313" key="3">
    <source>
        <dbReference type="Proteomes" id="UP000000238"/>
    </source>
</evidence>
<sequence>MENIGGISSLGGDKFQINNQVMSLAELIMFLEIERANNLEQQLADELQSMAALNNLLKEANAMLSIARTEKGKLEGKGNSTMPPEMIDFFEEHDIQQGLSKYDKEHKGVPHSGLYLDSDGYDFCQNSDEWETSIENLKAFIDGLNSRSQLEMIRISSLMKKRDESLTLPSNTNSNIHQTNQGILGKI</sequence>
<dbReference type="Proteomes" id="UP000000238">
    <property type="component" value="Chromosome"/>
</dbReference>